<feature type="transmembrane region" description="Helical" evidence="1">
    <location>
        <begin position="273"/>
        <end position="294"/>
    </location>
</feature>
<feature type="transmembrane region" description="Helical" evidence="1">
    <location>
        <begin position="67"/>
        <end position="87"/>
    </location>
</feature>
<accession>A0A2M6IVL2</accession>
<comment type="caution">
    <text evidence="2">The sequence shown here is derived from an EMBL/GenBank/DDBJ whole genome shotgun (WGS) entry which is preliminary data.</text>
</comment>
<keyword evidence="1" id="KW-1133">Transmembrane helix</keyword>
<proteinExistence type="predicted"/>
<evidence type="ECO:0000256" key="1">
    <source>
        <dbReference type="SAM" id="Phobius"/>
    </source>
</evidence>
<dbReference type="InterPro" id="IPR007163">
    <property type="entry name" value="VCA0040-like"/>
</dbReference>
<feature type="transmembrane region" description="Helical" evidence="1">
    <location>
        <begin position="124"/>
        <end position="142"/>
    </location>
</feature>
<organism evidence="2 3">
    <name type="scientific">Candidatus Roizmanbacteria bacterium CG11_big_fil_rev_8_21_14_0_20_36_8</name>
    <dbReference type="NCBI Taxonomy" id="1974856"/>
    <lineage>
        <taxon>Bacteria</taxon>
        <taxon>Candidatus Roizmaniibacteriota</taxon>
    </lineage>
</organism>
<dbReference type="AlphaFoldDB" id="A0A2M6IVL2"/>
<sequence>MKKTRSLRLLLTGFFMGMADLIPGVSGGTVAFISGIYEELLESIKNVSSNVPRLLLKRKFISAFKTVPYEFLVPLFLGIFAAIISLSRLLSSLIQNYPTYIWSFFFGLVLASTWLVAKRIKSWNLKYFTCFIIGTLIGYFIVGQVPGTTPETLPMFFLSGALAIIAMILPGISGSFILLIIGKYAQILEAAKELNFVVLVTVMFGAVFGLALFSRVLSWLFSKHHNISVAILSGFMLGSVRKLWPWKEVLLTRMNSHGEIVPLIEKNILPNSFGLEVLFAIALMIVGVGIIVWIDRLKLD</sequence>
<keyword evidence="1" id="KW-0472">Membrane</keyword>
<evidence type="ECO:0000313" key="2">
    <source>
        <dbReference type="EMBL" id="PIQ73890.1"/>
    </source>
</evidence>
<dbReference type="Pfam" id="PF04018">
    <property type="entry name" value="VCA0040-like"/>
    <property type="match status" value="1"/>
</dbReference>
<evidence type="ECO:0000313" key="3">
    <source>
        <dbReference type="Proteomes" id="UP000231056"/>
    </source>
</evidence>
<gene>
    <name evidence="2" type="ORF">COV58_00035</name>
</gene>
<name>A0A2M6IVL2_9BACT</name>
<feature type="transmembrane region" description="Helical" evidence="1">
    <location>
        <begin position="99"/>
        <end position="117"/>
    </location>
</feature>
<dbReference type="EMBL" id="PCVM01000001">
    <property type="protein sequence ID" value="PIQ73890.1"/>
    <property type="molecule type" value="Genomic_DNA"/>
</dbReference>
<dbReference type="Proteomes" id="UP000231056">
    <property type="component" value="Unassembled WGS sequence"/>
</dbReference>
<dbReference type="PANTHER" id="PTHR37308:SF1">
    <property type="entry name" value="POLYPRENYL-PHOSPHATE TRANSPORTER"/>
    <property type="match status" value="1"/>
</dbReference>
<feature type="transmembrane region" description="Helical" evidence="1">
    <location>
        <begin position="154"/>
        <end position="182"/>
    </location>
</feature>
<feature type="transmembrane region" description="Helical" evidence="1">
    <location>
        <begin position="194"/>
        <end position="213"/>
    </location>
</feature>
<dbReference type="PANTHER" id="PTHR37308">
    <property type="entry name" value="INTEGRAL MEMBRANE PROTEIN"/>
    <property type="match status" value="1"/>
</dbReference>
<reference evidence="2 3" key="1">
    <citation type="submission" date="2017-09" db="EMBL/GenBank/DDBJ databases">
        <title>Depth-based differentiation of microbial function through sediment-hosted aquifers and enrichment of novel symbionts in the deep terrestrial subsurface.</title>
        <authorList>
            <person name="Probst A.J."/>
            <person name="Ladd B."/>
            <person name="Jarett J.K."/>
            <person name="Geller-Mcgrath D.E."/>
            <person name="Sieber C.M."/>
            <person name="Emerson J.B."/>
            <person name="Anantharaman K."/>
            <person name="Thomas B.C."/>
            <person name="Malmstrom R."/>
            <person name="Stieglmeier M."/>
            <person name="Klingl A."/>
            <person name="Woyke T."/>
            <person name="Ryan C.M."/>
            <person name="Banfield J.F."/>
        </authorList>
    </citation>
    <scope>NUCLEOTIDE SEQUENCE [LARGE SCALE GENOMIC DNA]</scope>
    <source>
        <strain evidence="2">CG11_big_fil_rev_8_21_14_0_20_36_8</strain>
    </source>
</reference>
<protein>
    <submittedName>
        <fullName evidence="2">DUF368 domain-containing protein</fullName>
    </submittedName>
</protein>
<keyword evidence="1" id="KW-0812">Transmembrane</keyword>